<feature type="domain" description="Thiolase N-terminal" evidence="9">
    <location>
        <begin position="11"/>
        <end position="260"/>
    </location>
</feature>
<evidence type="ECO:0000313" key="11">
    <source>
        <dbReference type="EMBL" id="PJF17037.1"/>
    </source>
</evidence>
<dbReference type="InterPro" id="IPR020615">
    <property type="entry name" value="Thiolase_acyl_enz_int_AS"/>
</dbReference>
<keyword evidence="4" id="KW-0479">Metal-binding</keyword>
<dbReference type="PANTHER" id="PTHR18919:SF156">
    <property type="entry name" value="ACETYL-COA ACETYLTRANSFERASE, MITOCHONDRIAL"/>
    <property type="match status" value="1"/>
</dbReference>
<dbReference type="InterPro" id="IPR020617">
    <property type="entry name" value="Thiolase_C"/>
</dbReference>
<dbReference type="PANTHER" id="PTHR18919">
    <property type="entry name" value="ACETYL-COA C-ACYLTRANSFERASE"/>
    <property type="match status" value="1"/>
</dbReference>
<dbReference type="OrthoDB" id="5404651at2759"/>
<dbReference type="PIRSF" id="PIRSF000429">
    <property type="entry name" value="Ac-CoA_Ac_transf"/>
    <property type="match status" value="1"/>
</dbReference>
<protein>
    <recommendedName>
        <fullName evidence="2">acetyl-CoA C-acetyltransferase</fullName>
        <ecNumber evidence="2">2.3.1.9</ecNumber>
    </recommendedName>
</protein>
<evidence type="ECO:0000256" key="7">
    <source>
        <dbReference type="PIRSR" id="PIRSR000429-1"/>
    </source>
</evidence>
<evidence type="ECO:0000256" key="2">
    <source>
        <dbReference type="ARBA" id="ARBA00012705"/>
    </source>
</evidence>
<evidence type="ECO:0000256" key="6">
    <source>
        <dbReference type="ARBA" id="ARBA00023315"/>
    </source>
</evidence>
<dbReference type="InterPro" id="IPR016039">
    <property type="entry name" value="Thiolase-like"/>
</dbReference>
<evidence type="ECO:0000256" key="4">
    <source>
        <dbReference type="ARBA" id="ARBA00022723"/>
    </source>
</evidence>
<dbReference type="CDD" id="cd00751">
    <property type="entry name" value="thiolase"/>
    <property type="match status" value="1"/>
</dbReference>
<feature type="domain" description="Thiolase C-terminal" evidence="10">
    <location>
        <begin position="265"/>
        <end position="384"/>
    </location>
</feature>
<comment type="similarity">
    <text evidence="1 8">Belongs to the thiolase-like superfamily. Thiolase family.</text>
</comment>
<reference evidence="11 12" key="1">
    <citation type="submission" date="2016-10" db="EMBL/GenBank/DDBJ databases">
        <title>The genome of Paramicrosporidium saccamoebae is the missing link in understanding Cryptomycota and Microsporidia evolution.</title>
        <authorList>
            <person name="Quandt C.A."/>
            <person name="Beaudet D."/>
            <person name="Corsaro D."/>
            <person name="Michel R."/>
            <person name="Corradi N."/>
            <person name="James T."/>
        </authorList>
    </citation>
    <scope>NUCLEOTIDE SEQUENCE [LARGE SCALE GENOMIC DNA]</scope>
    <source>
        <strain evidence="11 12">KSL3</strain>
    </source>
</reference>
<evidence type="ECO:0000259" key="9">
    <source>
        <dbReference type="Pfam" id="PF00108"/>
    </source>
</evidence>
<name>A0A2H9TGY9_9FUNG</name>
<evidence type="ECO:0000259" key="10">
    <source>
        <dbReference type="Pfam" id="PF02803"/>
    </source>
</evidence>
<keyword evidence="3 8" id="KW-0808">Transferase</keyword>
<dbReference type="Gene3D" id="3.40.47.10">
    <property type="match status" value="1"/>
</dbReference>
<evidence type="ECO:0000313" key="12">
    <source>
        <dbReference type="Proteomes" id="UP000240830"/>
    </source>
</evidence>
<dbReference type="EC" id="2.3.1.9" evidence="2"/>
<dbReference type="InterPro" id="IPR020616">
    <property type="entry name" value="Thiolase_N"/>
</dbReference>
<keyword evidence="5" id="KW-0630">Potassium</keyword>
<evidence type="ECO:0000256" key="3">
    <source>
        <dbReference type="ARBA" id="ARBA00022679"/>
    </source>
</evidence>
<dbReference type="Pfam" id="PF00108">
    <property type="entry name" value="Thiolase_N"/>
    <property type="match status" value="1"/>
</dbReference>
<dbReference type="EMBL" id="MTSL01000192">
    <property type="protein sequence ID" value="PJF17037.1"/>
    <property type="molecule type" value="Genomic_DNA"/>
</dbReference>
<dbReference type="Pfam" id="PF02803">
    <property type="entry name" value="Thiolase_C"/>
    <property type="match status" value="1"/>
</dbReference>
<dbReference type="GO" id="GO:0046872">
    <property type="term" value="F:metal ion binding"/>
    <property type="evidence" value="ECO:0007669"/>
    <property type="project" value="UniProtKB-KW"/>
</dbReference>
<evidence type="ECO:0000256" key="1">
    <source>
        <dbReference type="ARBA" id="ARBA00010982"/>
    </source>
</evidence>
<sequence length="385" mass="39932">MLTQQQWMIFNRTPVGSFRGTLSSITAPRLGSVAIQSALSRSALPTVDEVIMGNVLSASVGQAPARQAALLAGLPESTICTTVNKVCASGLKAVMLGAQSIALGMAGSVAAGGMESMSNAPYYLPSLRKGAGYGNQTVLDSILYDGLTCGKYKSHMGECAEETAQKYNISREEQDAYAMESYKRASSAVSSGRFKTEIASVTIDLGRKGTVTVSEDEEYNKVDFSKVPSLKPVFSPSGTITAANASTLNDGASAVILAHASTPAKPLARILAMADAECDPKFFTIAPSLAVPKCLEMAGLKTGDVDLWEINEAFSVVALANIKLLGLDPAKVNAFGGGVSLGHPIGSSGCRLLVTLLHQLQKGQKGCVAICNGGGGASAMIIEKL</sequence>
<dbReference type="GO" id="GO:0003985">
    <property type="term" value="F:acetyl-CoA C-acetyltransferase activity"/>
    <property type="evidence" value="ECO:0007669"/>
    <property type="project" value="UniProtKB-EC"/>
</dbReference>
<keyword evidence="6 8" id="KW-0012">Acyltransferase</keyword>
<dbReference type="AlphaFoldDB" id="A0A2H9TGY9"/>
<dbReference type="SUPFAM" id="SSF53901">
    <property type="entry name" value="Thiolase-like"/>
    <property type="match status" value="2"/>
</dbReference>
<dbReference type="STRING" id="1246581.A0A2H9TGY9"/>
<gene>
    <name evidence="11" type="ORF">PSACC_03147</name>
</gene>
<dbReference type="PROSITE" id="PS00737">
    <property type="entry name" value="THIOLASE_2"/>
    <property type="match status" value="1"/>
</dbReference>
<dbReference type="Proteomes" id="UP000240830">
    <property type="component" value="Unassembled WGS sequence"/>
</dbReference>
<feature type="active site" description="Proton acceptor" evidence="7">
    <location>
        <position position="343"/>
    </location>
</feature>
<dbReference type="InterPro" id="IPR020613">
    <property type="entry name" value="Thiolase_CS"/>
</dbReference>
<feature type="active site" description="Acyl-thioester intermediate" evidence="7">
    <location>
        <position position="87"/>
    </location>
</feature>
<evidence type="ECO:0000256" key="8">
    <source>
        <dbReference type="RuleBase" id="RU003557"/>
    </source>
</evidence>
<keyword evidence="12" id="KW-1185">Reference proteome</keyword>
<organism evidence="11 12">
    <name type="scientific">Paramicrosporidium saccamoebae</name>
    <dbReference type="NCBI Taxonomy" id="1246581"/>
    <lineage>
        <taxon>Eukaryota</taxon>
        <taxon>Fungi</taxon>
        <taxon>Fungi incertae sedis</taxon>
        <taxon>Cryptomycota</taxon>
        <taxon>Cryptomycota incertae sedis</taxon>
        <taxon>Paramicrosporidium</taxon>
    </lineage>
</organism>
<comment type="caution">
    <text evidence="11">The sequence shown here is derived from an EMBL/GenBank/DDBJ whole genome shotgun (WGS) entry which is preliminary data.</text>
</comment>
<dbReference type="NCBIfam" id="TIGR01930">
    <property type="entry name" value="AcCoA-C-Actrans"/>
    <property type="match status" value="1"/>
</dbReference>
<accession>A0A2H9TGY9</accession>
<feature type="active site" description="Proton acceptor" evidence="7">
    <location>
        <position position="371"/>
    </location>
</feature>
<dbReference type="InterPro" id="IPR002155">
    <property type="entry name" value="Thiolase"/>
</dbReference>
<proteinExistence type="inferred from homology"/>
<dbReference type="PROSITE" id="PS00098">
    <property type="entry name" value="THIOLASE_1"/>
    <property type="match status" value="1"/>
</dbReference>
<dbReference type="FunFam" id="3.40.47.10:FF:000007">
    <property type="entry name" value="acetyl-CoA acetyltransferase, mitochondrial"/>
    <property type="match status" value="1"/>
</dbReference>
<evidence type="ECO:0000256" key="5">
    <source>
        <dbReference type="ARBA" id="ARBA00022958"/>
    </source>
</evidence>
<dbReference type="GO" id="GO:0005739">
    <property type="term" value="C:mitochondrion"/>
    <property type="evidence" value="ECO:0007669"/>
    <property type="project" value="TreeGrafter"/>
</dbReference>
<dbReference type="GO" id="GO:0006635">
    <property type="term" value="P:fatty acid beta-oxidation"/>
    <property type="evidence" value="ECO:0007669"/>
    <property type="project" value="TreeGrafter"/>
</dbReference>